<comment type="similarity">
    <text evidence="1 4">Belongs to the PstS family.</text>
</comment>
<dbReference type="Pfam" id="PF12849">
    <property type="entry name" value="PBP_like_2"/>
    <property type="match status" value="1"/>
</dbReference>
<dbReference type="InterPro" id="IPR011862">
    <property type="entry name" value="Phos-bd"/>
</dbReference>
<dbReference type="PANTHER" id="PTHR30570">
    <property type="entry name" value="PERIPLASMIC PHOSPHATE BINDING COMPONENT OF PHOSPHATE ABC TRANSPORTER"/>
    <property type="match status" value="1"/>
</dbReference>
<dbReference type="AlphaFoldDB" id="A0A7V0N188"/>
<protein>
    <recommendedName>
        <fullName evidence="4">Phosphate-binding protein</fullName>
    </recommendedName>
</protein>
<evidence type="ECO:0000259" key="5">
    <source>
        <dbReference type="Pfam" id="PF12849"/>
    </source>
</evidence>
<dbReference type="GO" id="GO:0006817">
    <property type="term" value="P:phosphate ion transport"/>
    <property type="evidence" value="ECO:0007669"/>
    <property type="project" value="UniProtKB-UniRule"/>
</dbReference>
<dbReference type="GO" id="GO:0042301">
    <property type="term" value="F:phosphate ion binding"/>
    <property type="evidence" value="ECO:0007669"/>
    <property type="project" value="UniProtKB-UniRule"/>
</dbReference>
<evidence type="ECO:0000256" key="2">
    <source>
        <dbReference type="ARBA" id="ARBA00022448"/>
    </source>
</evidence>
<name>A0A7V0N188_UNCAE</name>
<evidence type="ECO:0000256" key="3">
    <source>
        <dbReference type="ARBA" id="ARBA00022729"/>
    </source>
</evidence>
<feature type="domain" description="PBP" evidence="5">
    <location>
        <begin position="33"/>
        <end position="275"/>
    </location>
</feature>
<dbReference type="PANTHER" id="PTHR30570:SF1">
    <property type="entry name" value="PHOSPHATE-BINDING PROTEIN PSTS"/>
    <property type="match status" value="1"/>
</dbReference>
<dbReference type="Gene3D" id="3.40.190.10">
    <property type="entry name" value="Periplasmic binding protein-like II"/>
    <property type="match status" value="2"/>
</dbReference>
<keyword evidence="3" id="KW-0732">Signal</keyword>
<reference evidence="6" key="1">
    <citation type="journal article" date="2020" name="mSystems">
        <title>Genome- and Community-Level Interaction Insights into Carbon Utilization and Element Cycling Functions of Hydrothermarchaeota in Hydrothermal Sediment.</title>
        <authorList>
            <person name="Zhou Z."/>
            <person name="Liu Y."/>
            <person name="Xu W."/>
            <person name="Pan J."/>
            <person name="Luo Z.H."/>
            <person name="Li M."/>
        </authorList>
    </citation>
    <scope>NUCLEOTIDE SEQUENCE [LARGE SCALE GENOMIC DNA]</scope>
    <source>
        <strain evidence="6">HyVt-219</strain>
    </source>
</reference>
<dbReference type="PROSITE" id="PS51257">
    <property type="entry name" value="PROKAR_LIPOPROTEIN"/>
    <property type="match status" value="1"/>
</dbReference>
<comment type="caution">
    <text evidence="6">The sequence shown here is derived from an EMBL/GenBank/DDBJ whole genome shotgun (WGS) entry which is preliminary data.</text>
</comment>
<dbReference type="InterPro" id="IPR024370">
    <property type="entry name" value="PBP_domain"/>
</dbReference>
<dbReference type="InterPro" id="IPR050811">
    <property type="entry name" value="Phosphate_ABC_transporter"/>
</dbReference>
<dbReference type="CDD" id="cd13566">
    <property type="entry name" value="PBP2_phosphate"/>
    <property type="match status" value="1"/>
</dbReference>
<dbReference type="SUPFAM" id="SSF53850">
    <property type="entry name" value="Periplasmic binding protein-like II"/>
    <property type="match status" value="1"/>
</dbReference>
<keyword evidence="2 4" id="KW-0813">Transport</keyword>
<evidence type="ECO:0000313" key="6">
    <source>
        <dbReference type="EMBL" id="HDN84836.1"/>
    </source>
</evidence>
<comment type="function">
    <text evidence="4">Involved in the system for phosphate transport across the cytoplasmic membrane.</text>
</comment>
<evidence type="ECO:0000256" key="1">
    <source>
        <dbReference type="ARBA" id="ARBA00008725"/>
    </source>
</evidence>
<gene>
    <name evidence="6" type="ORF">ENG47_03660</name>
</gene>
<organism evidence="6">
    <name type="scientific">Aerophobetes bacterium</name>
    <dbReference type="NCBI Taxonomy" id="2030807"/>
    <lineage>
        <taxon>Bacteria</taxon>
        <taxon>Candidatus Aerophobota</taxon>
    </lineage>
</organism>
<dbReference type="Proteomes" id="UP000885660">
    <property type="component" value="Unassembled WGS sequence"/>
</dbReference>
<dbReference type="NCBIfam" id="TIGR02136">
    <property type="entry name" value="ptsS_2"/>
    <property type="match status" value="1"/>
</dbReference>
<sequence>MIKKIPRWLTAFSILIGIAGFYSCCSFASGSFIQIKGSDTEVNLVQRLAEVYMEHHPEVYIAVTGGGSGTGIAALINKKTDIANLSREMMPEEIKRAIKNGVNPVKWVIAMDGISVIVNAKNPVNKLTLKQISQIFSGKIKNWREVGGENIPISLYGRQSNSGTFIYFRNHIVKADYSDRMKRMNGNAQIVESIKRDVAGIGYVGVGYVLEGGKLAKGIKVLKIAKDEHSPGVSPLNFENVEKGVYPIARPLYQYSNGCPKGKVLEFVRFELSKEGQKIVIEQGFYPVNAEYRKLNRQNLGF</sequence>
<dbReference type="EMBL" id="DRBC01000218">
    <property type="protein sequence ID" value="HDN84836.1"/>
    <property type="molecule type" value="Genomic_DNA"/>
</dbReference>
<evidence type="ECO:0000256" key="4">
    <source>
        <dbReference type="RuleBase" id="RU367119"/>
    </source>
</evidence>
<keyword evidence="4" id="KW-0592">Phosphate transport</keyword>
<proteinExistence type="inferred from homology"/>
<accession>A0A7V0N188</accession>